<dbReference type="PANTHER" id="PTHR16267:SF11">
    <property type="entry name" value="STUMPS, ISOFORM E"/>
    <property type="match status" value="1"/>
</dbReference>
<evidence type="ECO:0000313" key="3">
    <source>
        <dbReference type="EMBL" id="KAJ7379264.1"/>
    </source>
</evidence>
<dbReference type="PROSITE" id="PS51376">
    <property type="entry name" value="DBB"/>
    <property type="match status" value="1"/>
</dbReference>
<proteinExistence type="predicted"/>
<dbReference type="InterPro" id="IPR017893">
    <property type="entry name" value="DBB_domain"/>
</dbReference>
<organism evidence="3 4">
    <name type="scientific">Desmophyllum pertusum</name>
    <dbReference type="NCBI Taxonomy" id="174260"/>
    <lineage>
        <taxon>Eukaryota</taxon>
        <taxon>Metazoa</taxon>
        <taxon>Cnidaria</taxon>
        <taxon>Anthozoa</taxon>
        <taxon>Hexacorallia</taxon>
        <taxon>Scleractinia</taxon>
        <taxon>Caryophylliina</taxon>
        <taxon>Caryophylliidae</taxon>
        <taxon>Desmophyllum</taxon>
    </lineage>
</organism>
<feature type="compositionally biased region" description="Basic and acidic residues" evidence="1">
    <location>
        <begin position="14"/>
        <end position="32"/>
    </location>
</feature>
<dbReference type="EMBL" id="MU826359">
    <property type="protein sequence ID" value="KAJ7379264.1"/>
    <property type="molecule type" value="Genomic_DNA"/>
</dbReference>
<feature type="compositionally biased region" description="Basic residues" evidence="1">
    <location>
        <begin position="592"/>
        <end position="601"/>
    </location>
</feature>
<dbReference type="GO" id="GO:0005102">
    <property type="term" value="F:signaling receptor binding"/>
    <property type="evidence" value="ECO:0007669"/>
    <property type="project" value="TreeGrafter"/>
</dbReference>
<evidence type="ECO:0000256" key="1">
    <source>
        <dbReference type="SAM" id="MobiDB-lite"/>
    </source>
</evidence>
<feature type="compositionally biased region" description="Polar residues" evidence="1">
    <location>
        <begin position="1"/>
        <end position="11"/>
    </location>
</feature>
<comment type="caution">
    <text evidence="3">The sequence shown here is derived from an EMBL/GenBank/DDBJ whole genome shotgun (WGS) entry which is preliminary data.</text>
</comment>
<keyword evidence="3" id="KW-0675">Receptor</keyword>
<accession>A0A9W9ZE18</accession>
<dbReference type="PANTHER" id="PTHR16267">
    <property type="entry name" value="BANK1/PIK3AP1 FAMILY MEMBER"/>
    <property type="match status" value="1"/>
</dbReference>
<evidence type="ECO:0000313" key="4">
    <source>
        <dbReference type="Proteomes" id="UP001163046"/>
    </source>
</evidence>
<feature type="region of interest" description="Disordered" evidence="1">
    <location>
        <begin position="487"/>
        <end position="536"/>
    </location>
</feature>
<dbReference type="OrthoDB" id="8192811at2759"/>
<reference evidence="3" key="1">
    <citation type="submission" date="2023-01" db="EMBL/GenBank/DDBJ databases">
        <title>Genome assembly of the deep-sea coral Lophelia pertusa.</title>
        <authorList>
            <person name="Herrera S."/>
            <person name="Cordes E."/>
        </authorList>
    </citation>
    <scope>NUCLEOTIDE SEQUENCE</scope>
    <source>
        <strain evidence="3">USNM1676648</strain>
        <tissue evidence="3">Polyp</tissue>
    </source>
</reference>
<gene>
    <name evidence="3" type="primary">PIK3AP1_2</name>
    <name evidence="3" type="ORF">OS493_017777</name>
</gene>
<dbReference type="InterPro" id="IPR052446">
    <property type="entry name" value="B-cell_PI3K-Signaling_Adptrs"/>
</dbReference>
<keyword evidence="4" id="KW-1185">Reference proteome</keyword>
<feature type="compositionally biased region" description="Low complexity" evidence="1">
    <location>
        <begin position="496"/>
        <end position="519"/>
    </location>
</feature>
<sequence>MNDIAQQNVNNLVVKKDRAMRSQEPENDEAHSSDPLAIKAIIPEKVQRDVTGAVQVSAKPLNSSTLILETPEYAKASVVTAYVYHGVHRRLLGQHSFEFLSRNDTFYRLLYGALGPVKFMCESLQLTPAEVHSLDSALAETFRTNAPEGFNLLGIHKHVAAGGELESSAEHPTLLHFASEFGLSRLINNLLHYPGAQEACSIKNYHDQRPYNIADNHGFHDLANILRTFRDQGDPEIYIDMEHDESEDCYYVKMKKDDGSYYYTPMNVNKKGKRYINLNKPEDEYEDEDDHYMKMQKEDGSYFYVHKKGEAAAQGGKIYDVCKERSRQYPTVQEHPESDQCPLEDLYENCATPATDHDGELYEEMERNPEELYMDMDLEKEDPSALYAEMESGQMSDKYAHYDRPKSNLPVNPDPAFYRSASSAADIIRAKQIENQRKTQSLPPPRGGMSQVDDLRNKLVDMLGQSAVKGSLTNEAVADLLKSMQGIPESAPTLPRRGSTSSRSSTSTTGSYGSTGSSGVQSGHEFTQHQEPTEDIDHEDENIHATLKDLFPNIKQKIRNDDTQAQMEPKDAPPPLPQPDYERKEITGNPGTKKHHSRHHLTTPVKTTDLPAQPPPVARRRSEPLATAGLDIQSKTPSKKYQPQYAERLPAPIPESESSSLKKAHLPLLHGDLCLSLIAQDPLPLFQMYRGNKLWVHLQSGDNLVVYQSFLKNHLLNSLKEDQGLCHVATQNEHLN</sequence>
<feature type="region of interest" description="Disordered" evidence="1">
    <location>
        <begin position="561"/>
        <end position="644"/>
    </location>
</feature>
<dbReference type="Proteomes" id="UP001163046">
    <property type="component" value="Unassembled WGS sequence"/>
</dbReference>
<dbReference type="Pfam" id="PF14545">
    <property type="entry name" value="DBB"/>
    <property type="match status" value="1"/>
</dbReference>
<feature type="region of interest" description="Disordered" evidence="1">
    <location>
        <begin position="1"/>
        <end position="33"/>
    </location>
</feature>
<name>A0A9W9ZE18_9CNID</name>
<dbReference type="SMART" id="SM01282">
    <property type="entry name" value="DBB"/>
    <property type="match status" value="1"/>
</dbReference>
<protein>
    <submittedName>
        <fullName evidence="3">Toll-like receptor 7 signaling pathway</fullName>
    </submittedName>
</protein>
<feature type="domain" description="DBB" evidence="2">
    <location>
        <begin position="14"/>
        <end position="153"/>
    </location>
</feature>
<evidence type="ECO:0000259" key="2">
    <source>
        <dbReference type="PROSITE" id="PS51376"/>
    </source>
</evidence>
<dbReference type="AlphaFoldDB" id="A0A9W9ZE18"/>